<feature type="transmembrane region" description="Helical" evidence="1">
    <location>
        <begin position="261"/>
        <end position="280"/>
    </location>
</feature>
<name>A0A852ZDP9_9ACTN</name>
<keyword evidence="1" id="KW-0472">Membrane</keyword>
<evidence type="ECO:0000256" key="1">
    <source>
        <dbReference type="SAM" id="Phobius"/>
    </source>
</evidence>
<proteinExistence type="predicted"/>
<dbReference type="EMBL" id="JACBZH010000001">
    <property type="protein sequence ID" value="NYH91291.1"/>
    <property type="molecule type" value="Genomic_DNA"/>
</dbReference>
<feature type="transmembrane region" description="Helical" evidence="1">
    <location>
        <begin position="75"/>
        <end position="101"/>
    </location>
</feature>
<keyword evidence="3" id="KW-1185">Reference proteome</keyword>
<accession>A0A852ZDP9</accession>
<dbReference type="GO" id="GO:0140359">
    <property type="term" value="F:ABC-type transporter activity"/>
    <property type="evidence" value="ECO:0007669"/>
    <property type="project" value="InterPro"/>
</dbReference>
<feature type="transmembrane region" description="Helical" evidence="1">
    <location>
        <begin position="21"/>
        <end position="40"/>
    </location>
</feature>
<keyword evidence="1" id="KW-0812">Transmembrane</keyword>
<feature type="transmembrane region" description="Helical" evidence="1">
    <location>
        <begin position="122"/>
        <end position="151"/>
    </location>
</feature>
<dbReference type="GO" id="GO:0005886">
    <property type="term" value="C:plasma membrane"/>
    <property type="evidence" value="ECO:0007669"/>
    <property type="project" value="UniProtKB-SubCell"/>
</dbReference>
<dbReference type="RefSeq" id="WP_179788892.1">
    <property type="nucleotide sequence ID" value="NZ_BAAARR010000023.1"/>
</dbReference>
<dbReference type="Proteomes" id="UP000579605">
    <property type="component" value="Unassembled WGS sequence"/>
</dbReference>
<organism evidence="2 3">
    <name type="scientific">Actinopolymorpha rutila</name>
    <dbReference type="NCBI Taxonomy" id="446787"/>
    <lineage>
        <taxon>Bacteria</taxon>
        <taxon>Bacillati</taxon>
        <taxon>Actinomycetota</taxon>
        <taxon>Actinomycetes</taxon>
        <taxon>Propionibacteriales</taxon>
        <taxon>Actinopolymorphaceae</taxon>
        <taxon>Actinopolymorpha</taxon>
    </lineage>
</organism>
<keyword evidence="1" id="KW-1133">Transmembrane helix</keyword>
<dbReference type="AlphaFoldDB" id="A0A852ZDP9"/>
<gene>
    <name evidence="2" type="ORF">F4554_003929</name>
</gene>
<comment type="caution">
    <text evidence="2">The sequence shown here is derived from an EMBL/GenBank/DDBJ whole genome shotgun (WGS) entry which is preliminary data.</text>
</comment>
<evidence type="ECO:0000313" key="2">
    <source>
        <dbReference type="EMBL" id="NYH91291.1"/>
    </source>
</evidence>
<reference evidence="2 3" key="1">
    <citation type="submission" date="2020-07" db="EMBL/GenBank/DDBJ databases">
        <title>Sequencing the genomes of 1000 actinobacteria strains.</title>
        <authorList>
            <person name="Klenk H.-P."/>
        </authorList>
    </citation>
    <scope>NUCLEOTIDE SEQUENCE [LARGE SCALE GENOMIC DNA]</scope>
    <source>
        <strain evidence="2 3">DSM 18448</strain>
    </source>
</reference>
<evidence type="ECO:0000313" key="3">
    <source>
        <dbReference type="Proteomes" id="UP000579605"/>
    </source>
</evidence>
<feature type="transmembrane region" description="Helical" evidence="1">
    <location>
        <begin position="163"/>
        <end position="184"/>
    </location>
</feature>
<sequence>MRADLTADLTADLIVVRKRPTFWILLAAWLVLDLVFAYLLPVVGYVSGKGRPSAGLATAEIALRSALPDQLVPNALGGMAVFGGAIAVVFGALLVGSDYLGGTLKAALLRGNGRTSVTTGRLAAIALVALFGVLATMGAGAASSVVVALSTDRVVHWPSAGQLVLGVLGGWLVMGMWSMFGAFLAHVVRGVALPIGLGVVWVMAVENLITNVLADLVSWLRPVRDLMPAANSGALIHAISAKIDLGEPAPGVNSLVGGTHAATTLLCYVAVCVVGSILLVRARDLQ</sequence>
<feature type="transmembrane region" description="Helical" evidence="1">
    <location>
        <begin position="191"/>
        <end position="214"/>
    </location>
</feature>
<protein>
    <submittedName>
        <fullName evidence="2">ABC-type transport system involved in multi-copper enzyme maturation permease subunit</fullName>
    </submittedName>
</protein>